<evidence type="ECO:0000259" key="12">
    <source>
        <dbReference type="Pfam" id="PF06750"/>
    </source>
</evidence>
<keyword evidence="3" id="KW-1003">Cell membrane</keyword>
<evidence type="ECO:0000313" key="14">
    <source>
        <dbReference type="Proteomes" id="UP000028534"/>
    </source>
</evidence>
<sequence length="248" mass="25609">MIDPWAALFGAVAGAIAGSFLATLILRWPQGRGVMRGRSACDGCGRMLGPIDLVPMLSALVQRGRCRTCGAAIDPLHGRVEAGCAIIGALALGFVPGLGGIGWALLGWLLLTLAALDWRHFWLPDALTLPLAFFGFTLGLWTTDVALVDRVIGAAAGYLGLLAIALGYRALRGREGLGLGDAKLLGAIGAWLGWQALPFILLIAASLGLAGALVALALGRAVQGHSRVPLGTLLAIATLPGWIVRGLI</sequence>
<dbReference type="STRING" id="13690.AX777_21805"/>
<dbReference type="GO" id="GO:0008168">
    <property type="term" value="F:methyltransferase activity"/>
    <property type="evidence" value="ECO:0007669"/>
    <property type="project" value="UniProtKB-KW"/>
</dbReference>
<dbReference type="PRINTS" id="PR00864">
    <property type="entry name" value="PREPILNPTASE"/>
</dbReference>
<evidence type="ECO:0000256" key="8">
    <source>
        <dbReference type="RuleBase" id="RU003793"/>
    </source>
</evidence>
<evidence type="ECO:0000256" key="10">
    <source>
        <dbReference type="SAM" id="Phobius"/>
    </source>
</evidence>
<feature type="domain" description="Prepilin type IV endopeptidase peptidase" evidence="11">
    <location>
        <begin position="105"/>
        <end position="210"/>
    </location>
</feature>
<dbReference type="GO" id="GO:0006465">
    <property type="term" value="P:signal peptide processing"/>
    <property type="evidence" value="ECO:0007669"/>
    <property type="project" value="TreeGrafter"/>
</dbReference>
<dbReference type="Pfam" id="PF06750">
    <property type="entry name" value="A24_N_bact"/>
    <property type="match status" value="1"/>
</dbReference>
<keyword evidence="9 13" id="KW-0489">Methyltransferase</keyword>
<reference evidence="13 14" key="1">
    <citation type="submission" date="2014-03" db="EMBL/GenBank/DDBJ databases">
        <title>Genome sequence of Sphingobium yanoikuyae B1.</title>
        <authorList>
            <person name="Gan H.M."/>
            <person name="Gan H.Y."/>
            <person name="Savka M.A."/>
        </authorList>
    </citation>
    <scope>NUCLEOTIDE SEQUENCE [LARGE SCALE GENOMIC DNA]</scope>
    <source>
        <strain evidence="13 14">B1</strain>
    </source>
</reference>
<comment type="subcellular location">
    <subcellularLocation>
        <location evidence="1">Cell inner membrane</location>
        <topology evidence="1">Multi-pass membrane protein</topology>
    </subcellularLocation>
    <subcellularLocation>
        <location evidence="9">Cell membrane</location>
        <topology evidence="9">Multi-pass membrane protein</topology>
    </subcellularLocation>
</comment>
<protein>
    <recommendedName>
        <fullName evidence="9">Prepilin leader peptidase/N-methyltransferase</fullName>
        <ecNumber evidence="9">2.1.1.-</ecNumber>
        <ecNumber evidence="9">3.4.23.43</ecNumber>
    </recommendedName>
</protein>
<evidence type="ECO:0000256" key="3">
    <source>
        <dbReference type="ARBA" id="ARBA00022475"/>
    </source>
</evidence>
<proteinExistence type="inferred from homology"/>
<keyword evidence="9" id="KW-0511">Multifunctional enzyme</keyword>
<dbReference type="InterPro" id="IPR050882">
    <property type="entry name" value="Prepilin_peptidase/N-MTase"/>
</dbReference>
<dbReference type="InterPro" id="IPR000045">
    <property type="entry name" value="Prepilin_IV_endopep_pep"/>
</dbReference>
<keyword evidence="6 10" id="KW-1133">Transmembrane helix</keyword>
<dbReference type="InterPro" id="IPR010627">
    <property type="entry name" value="Prepilin_pept_A24_N"/>
</dbReference>
<feature type="transmembrane region" description="Helical" evidence="10">
    <location>
        <begin position="121"/>
        <end position="140"/>
    </location>
</feature>
<evidence type="ECO:0000256" key="2">
    <source>
        <dbReference type="ARBA" id="ARBA00005801"/>
    </source>
</evidence>
<keyword evidence="9 13" id="KW-0808">Transferase</keyword>
<dbReference type="PANTHER" id="PTHR30487">
    <property type="entry name" value="TYPE 4 PREPILIN-LIKE PROTEINS LEADER PEPTIDE-PROCESSING ENZYME"/>
    <property type="match status" value="1"/>
</dbReference>
<evidence type="ECO:0000256" key="1">
    <source>
        <dbReference type="ARBA" id="ARBA00004429"/>
    </source>
</evidence>
<evidence type="ECO:0000256" key="7">
    <source>
        <dbReference type="ARBA" id="ARBA00023136"/>
    </source>
</evidence>
<comment type="catalytic activity">
    <reaction evidence="9">
        <text>Typically cleaves a -Gly-|-Phe- bond to release an N-terminal, basic peptide of 5-8 residues from type IV prepilin, and then N-methylates the new N-terminal amino group, the methyl donor being S-adenosyl-L-methionine.</text>
        <dbReference type="EC" id="3.4.23.43"/>
    </reaction>
</comment>
<gene>
    <name evidence="13" type="ORF">CP98_02893</name>
</gene>
<comment type="function">
    <text evidence="9">Plays an essential role in type IV pili and type II pseudopili formation by proteolytically removing the leader sequence from substrate proteins and subsequently monomethylating the alpha-amino group of the newly exposed N-terminal phenylalanine.</text>
</comment>
<feature type="transmembrane region" description="Helical" evidence="10">
    <location>
        <begin position="85"/>
        <end position="109"/>
    </location>
</feature>
<keyword evidence="4" id="KW-0997">Cell inner membrane</keyword>
<evidence type="ECO:0000313" key="13">
    <source>
        <dbReference type="EMBL" id="KEZ18058.1"/>
    </source>
</evidence>
<dbReference type="Gene3D" id="1.20.120.1220">
    <property type="match status" value="1"/>
</dbReference>
<dbReference type="eggNOG" id="COG1989">
    <property type="taxonomic scope" value="Bacteria"/>
</dbReference>
<dbReference type="EMBL" id="JGVR01000018">
    <property type="protein sequence ID" value="KEZ18058.1"/>
    <property type="molecule type" value="Genomic_DNA"/>
</dbReference>
<dbReference type="PATRIC" id="fig|13690.10.peg.2971"/>
<dbReference type="InterPro" id="IPR014032">
    <property type="entry name" value="Peptidase_A24A_bac"/>
</dbReference>
<feature type="transmembrane region" description="Helical" evidence="10">
    <location>
        <begin position="6"/>
        <end position="26"/>
    </location>
</feature>
<feature type="domain" description="Prepilin peptidase A24 N-terminal" evidence="12">
    <location>
        <begin position="12"/>
        <end position="90"/>
    </location>
</feature>
<dbReference type="EC" id="3.4.23.43" evidence="9"/>
<evidence type="ECO:0000256" key="6">
    <source>
        <dbReference type="ARBA" id="ARBA00022989"/>
    </source>
</evidence>
<dbReference type="GO" id="GO:0004190">
    <property type="term" value="F:aspartic-type endopeptidase activity"/>
    <property type="evidence" value="ECO:0007669"/>
    <property type="project" value="UniProtKB-EC"/>
</dbReference>
<comment type="caution">
    <text evidence="13">The sequence shown here is derived from an EMBL/GenBank/DDBJ whole genome shotgun (WGS) entry which is preliminary data.</text>
</comment>
<keyword evidence="9" id="KW-0378">Hydrolase</keyword>
<evidence type="ECO:0000259" key="11">
    <source>
        <dbReference type="Pfam" id="PF01478"/>
    </source>
</evidence>
<dbReference type="GO" id="GO:0032259">
    <property type="term" value="P:methylation"/>
    <property type="evidence" value="ECO:0007669"/>
    <property type="project" value="UniProtKB-KW"/>
</dbReference>
<comment type="similarity">
    <text evidence="2 8">Belongs to the peptidase A24 family.</text>
</comment>
<keyword evidence="5 9" id="KW-0812">Transmembrane</keyword>
<organism evidence="13 14">
    <name type="scientific">Sphingobium yanoikuyae</name>
    <name type="common">Sphingomonas yanoikuyae</name>
    <dbReference type="NCBI Taxonomy" id="13690"/>
    <lineage>
        <taxon>Bacteria</taxon>
        <taxon>Pseudomonadati</taxon>
        <taxon>Pseudomonadota</taxon>
        <taxon>Alphaproteobacteria</taxon>
        <taxon>Sphingomonadales</taxon>
        <taxon>Sphingomonadaceae</taxon>
        <taxon>Sphingobium</taxon>
    </lineage>
</organism>
<dbReference type="EC" id="2.1.1.-" evidence="9"/>
<dbReference type="GO" id="GO:0005886">
    <property type="term" value="C:plasma membrane"/>
    <property type="evidence" value="ECO:0007669"/>
    <property type="project" value="UniProtKB-SubCell"/>
</dbReference>
<name>A0A084EJB6_SPHYA</name>
<dbReference type="RefSeq" id="WP_037520360.1">
    <property type="nucleotide sequence ID" value="NZ_JGVR01000018.1"/>
</dbReference>
<dbReference type="PANTHER" id="PTHR30487:SF0">
    <property type="entry name" value="PREPILIN LEADER PEPTIDASE_N-METHYLTRANSFERASE-RELATED"/>
    <property type="match status" value="1"/>
</dbReference>
<dbReference type="AlphaFoldDB" id="A0A084EJB6"/>
<accession>A0A084EJB6</accession>
<feature type="transmembrane region" description="Helical" evidence="10">
    <location>
        <begin position="191"/>
        <end position="218"/>
    </location>
</feature>
<dbReference type="Proteomes" id="UP000028534">
    <property type="component" value="Unassembled WGS sequence"/>
</dbReference>
<dbReference type="Pfam" id="PF01478">
    <property type="entry name" value="Peptidase_A24"/>
    <property type="match status" value="1"/>
</dbReference>
<keyword evidence="7 10" id="KW-0472">Membrane</keyword>
<evidence type="ECO:0000256" key="5">
    <source>
        <dbReference type="ARBA" id="ARBA00022692"/>
    </source>
</evidence>
<evidence type="ECO:0000256" key="4">
    <source>
        <dbReference type="ARBA" id="ARBA00022519"/>
    </source>
</evidence>
<evidence type="ECO:0000256" key="9">
    <source>
        <dbReference type="RuleBase" id="RU003794"/>
    </source>
</evidence>
<feature type="transmembrane region" description="Helical" evidence="10">
    <location>
        <begin position="152"/>
        <end position="171"/>
    </location>
</feature>
<keyword evidence="9" id="KW-0645">Protease</keyword>